<proteinExistence type="predicted"/>
<evidence type="ECO:0000313" key="1">
    <source>
        <dbReference type="EMBL" id="KNZ56421.1"/>
    </source>
</evidence>
<dbReference type="EMBL" id="LAVV01007288">
    <property type="protein sequence ID" value="KNZ56421.1"/>
    <property type="molecule type" value="Genomic_DNA"/>
</dbReference>
<evidence type="ECO:0000313" key="2">
    <source>
        <dbReference type="Proteomes" id="UP000037035"/>
    </source>
</evidence>
<name>A0A0L6V6K5_9BASI</name>
<dbReference type="Proteomes" id="UP000037035">
    <property type="component" value="Unassembled WGS sequence"/>
</dbReference>
<keyword evidence="2" id="KW-1185">Reference proteome</keyword>
<sequence length="184" mass="20765">MGQTSVQPILPTNTKPEAVNLLIKIKGALPAHDMNLPDLLDPPEEICTVRKAEHFIMVWCRFFHHALRQFRDFHGLPPSVPLLQSLEPVLAHFQSRLLGLQNHLSSILNREIHSSFFDNALKNWQTLSAQKAQSVFYDIGTFEQEQPGYHLTDSSEDFSHSIQAWTDHPNGPPNIAAPLGRLCS</sequence>
<organism evidence="1 2">
    <name type="scientific">Puccinia sorghi</name>
    <dbReference type="NCBI Taxonomy" id="27349"/>
    <lineage>
        <taxon>Eukaryota</taxon>
        <taxon>Fungi</taxon>
        <taxon>Dikarya</taxon>
        <taxon>Basidiomycota</taxon>
        <taxon>Pucciniomycotina</taxon>
        <taxon>Pucciniomycetes</taxon>
        <taxon>Pucciniales</taxon>
        <taxon>Pucciniaceae</taxon>
        <taxon>Puccinia</taxon>
    </lineage>
</organism>
<dbReference type="OrthoDB" id="10650629at2759"/>
<comment type="caution">
    <text evidence="1">The sequence shown here is derived from an EMBL/GenBank/DDBJ whole genome shotgun (WGS) entry which is preliminary data.</text>
</comment>
<reference evidence="1 2" key="1">
    <citation type="submission" date="2015-08" db="EMBL/GenBank/DDBJ databases">
        <title>Next Generation Sequencing and Analysis of the Genome of Puccinia sorghi L Schw, the Causal Agent of Maize Common Rust.</title>
        <authorList>
            <person name="Rochi L."/>
            <person name="Burguener G."/>
            <person name="Darino M."/>
            <person name="Turjanski A."/>
            <person name="Kreff E."/>
            <person name="Dieguez M.J."/>
            <person name="Sacco F."/>
        </authorList>
    </citation>
    <scope>NUCLEOTIDE SEQUENCE [LARGE SCALE GENOMIC DNA]</scope>
    <source>
        <strain evidence="1 2">RO10H11247</strain>
    </source>
</reference>
<dbReference type="VEuPathDB" id="FungiDB:VP01_2406g3"/>
<protein>
    <submittedName>
        <fullName evidence="1">Uncharacterized protein</fullName>
    </submittedName>
</protein>
<gene>
    <name evidence="1" type="ORF">VP01_2406g3</name>
</gene>
<dbReference type="AlphaFoldDB" id="A0A0L6V6K5"/>
<accession>A0A0L6V6K5</accession>